<dbReference type="EMBL" id="QDEB01015483">
    <property type="protein sequence ID" value="RZC41641.1"/>
    <property type="molecule type" value="Genomic_DNA"/>
</dbReference>
<evidence type="ECO:0000313" key="2">
    <source>
        <dbReference type="Proteomes" id="UP000292052"/>
    </source>
</evidence>
<dbReference type="AlphaFoldDB" id="A0A482W8X6"/>
<reference evidence="1 2" key="1">
    <citation type="submission" date="2017-03" db="EMBL/GenBank/DDBJ databases">
        <title>Genome of the blue death feigning beetle - Asbolus verrucosus.</title>
        <authorList>
            <person name="Rider S.D."/>
        </authorList>
    </citation>
    <scope>NUCLEOTIDE SEQUENCE [LARGE SCALE GENOMIC DNA]</scope>
    <source>
        <strain evidence="1">Butters</strain>
        <tissue evidence="1">Head and leg muscle</tissue>
    </source>
</reference>
<comment type="caution">
    <text evidence="1">The sequence shown here is derived from an EMBL/GenBank/DDBJ whole genome shotgun (WGS) entry which is preliminary data.</text>
</comment>
<name>A0A482W8X6_ASBVE</name>
<dbReference type="Proteomes" id="UP000292052">
    <property type="component" value="Unassembled WGS sequence"/>
</dbReference>
<keyword evidence="2" id="KW-1185">Reference proteome</keyword>
<evidence type="ECO:0000313" key="1">
    <source>
        <dbReference type="EMBL" id="RZC41641.1"/>
    </source>
</evidence>
<protein>
    <submittedName>
        <fullName evidence="1">Uncharacterized protein</fullName>
    </submittedName>
</protein>
<gene>
    <name evidence="1" type="ORF">BDFB_012642</name>
</gene>
<proteinExistence type="predicted"/>
<sequence>MQHRKRPQICFLQNLGKRIRKLTKCVGNGEDKKK</sequence>
<organism evidence="1 2">
    <name type="scientific">Asbolus verrucosus</name>
    <name type="common">Desert ironclad beetle</name>
    <dbReference type="NCBI Taxonomy" id="1661398"/>
    <lineage>
        <taxon>Eukaryota</taxon>
        <taxon>Metazoa</taxon>
        <taxon>Ecdysozoa</taxon>
        <taxon>Arthropoda</taxon>
        <taxon>Hexapoda</taxon>
        <taxon>Insecta</taxon>
        <taxon>Pterygota</taxon>
        <taxon>Neoptera</taxon>
        <taxon>Endopterygota</taxon>
        <taxon>Coleoptera</taxon>
        <taxon>Polyphaga</taxon>
        <taxon>Cucujiformia</taxon>
        <taxon>Tenebrionidae</taxon>
        <taxon>Pimeliinae</taxon>
        <taxon>Asbolus</taxon>
    </lineage>
</organism>
<accession>A0A482W8X6</accession>